<accession>S0G1F7</accession>
<dbReference type="EMBL" id="APJX01000002">
    <property type="protein sequence ID" value="EMS80745.1"/>
    <property type="molecule type" value="Genomic_DNA"/>
</dbReference>
<evidence type="ECO:0000313" key="2">
    <source>
        <dbReference type="Proteomes" id="UP000014216"/>
    </source>
</evidence>
<dbReference type="Proteomes" id="UP000014216">
    <property type="component" value="Unassembled WGS sequence"/>
</dbReference>
<organism evidence="1 2">
    <name type="scientific">Desulfotignum phosphitoxidans DSM 13687</name>
    <dbReference type="NCBI Taxonomy" id="1286635"/>
    <lineage>
        <taxon>Bacteria</taxon>
        <taxon>Pseudomonadati</taxon>
        <taxon>Thermodesulfobacteriota</taxon>
        <taxon>Desulfobacteria</taxon>
        <taxon>Desulfobacterales</taxon>
        <taxon>Desulfobacteraceae</taxon>
        <taxon>Desulfotignum</taxon>
    </lineage>
</organism>
<evidence type="ECO:0000313" key="1">
    <source>
        <dbReference type="EMBL" id="EMS80745.1"/>
    </source>
</evidence>
<comment type="caution">
    <text evidence="1">The sequence shown here is derived from an EMBL/GenBank/DDBJ whole genome shotgun (WGS) entry which is preliminary data.</text>
</comment>
<dbReference type="OrthoDB" id="5421941at2"/>
<name>S0G1F7_9BACT</name>
<dbReference type="RefSeq" id="WP_006965018.1">
    <property type="nucleotide sequence ID" value="NZ_APJX01000002.1"/>
</dbReference>
<protein>
    <submittedName>
        <fullName evidence="1">Uncharacterized protein</fullName>
    </submittedName>
</protein>
<gene>
    <name evidence="1" type="ORF">Dpo_2c04410</name>
</gene>
<dbReference type="AlphaFoldDB" id="S0G1F7"/>
<sequence>MAVFGKNGFIRQQEIAFAKKLLVWKFQKTGTALPDDALLSAHAEKIVADAHVIARKRGKNILEIVKHQIDDFKK</sequence>
<reference evidence="1 2" key="1">
    <citation type="journal article" date="2013" name="Genome Announc.">
        <title>Draft Genome Sequence of Desulfotignum phosphitoxidans DSM 13687 Strain FiPS-3.</title>
        <authorList>
            <person name="Poehlein A."/>
            <person name="Daniel R."/>
            <person name="Simeonova D.D."/>
        </authorList>
    </citation>
    <scope>NUCLEOTIDE SEQUENCE [LARGE SCALE GENOMIC DNA]</scope>
    <source>
        <strain evidence="1 2">DSM 13687</strain>
    </source>
</reference>
<proteinExistence type="predicted"/>
<keyword evidence="2" id="KW-1185">Reference proteome</keyword>